<keyword evidence="2" id="KW-0812">Transmembrane</keyword>
<evidence type="ECO:0000256" key="2">
    <source>
        <dbReference type="SAM" id="Phobius"/>
    </source>
</evidence>
<keyword evidence="2" id="KW-0472">Membrane</keyword>
<feature type="transmembrane region" description="Helical" evidence="2">
    <location>
        <begin position="653"/>
        <end position="675"/>
    </location>
</feature>
<dbReference type="EMBL" id="JBHSQK010000059">
    <property type="protein sequence ID" value="MFC5950940.1"/>
    <property type="molecule type" value="Genomic_DNA"/>
</dbReference>
<feature type="transmembrane region" description="Helical" evidence="2">
    <location>
        <begin position="404"/>
        <end position="425"/>
    </location>
</feature>
<dbReference type="Proteomes" id="UP001596119">
    <property type="component" value="Unassembled WGS sequence"/>
</dbReference>
<feature type="transmembrane region" description="Helical" evidence="2">
    <location>
        <begin position="255"/>
        <end position="273"/>
    </location>
</feature>
<feature type="transmembrane region" description="Helical" evidence="2">
    <location>
        <begin position="760"/>
        <end position="780"/>
    </location>
</feature>
<feature type="compositionally biased region" description="Low complexity" evidence="1">
    <location>
        <begin position="946"/>
        <end position="973"/>
    </location>
</feature>
<feature type="transmembrane region" description="Helical" evidence="2">
    <location>
        <begin position="153"/>
        <end position="174"/>
    </location>
</feature>
<feature type="transmembrane region" description="Helical" evidence="2">
    <location>
        <begin position="305"/>
        <end position="328"/>
    </location>
</feature>
<feature type="transmembrane region" description="Helical" evidence="2">
    <location>
        <begin position="217"/>
        <end position="235"/>
    </location>
</feature>
<proteinExistence type="predicted"/>
<feature type="transmembrane region" description="Helical" evidence="2">
    <location>
        <begin position="348"/>
        <end position="370"/>
    </location>
</feature>
<dbReference type="RefSeq" id="WP_379568426.1">
    <property type="nucleotide sequence ID" value="NZ_JBHSQK010000059.1"/>
</dbReference>
<evidence type="ECO:0008006" key="5">
    <source>
        <dbReference type="Google" id="ProtNLM"/>
    </source>
</evidence>
<keyword evidence="4" id="KW-1185">Reference proteome</keyword>
<feature type="transmembrane region" description="Helical" evidence="2">
    <location>
        <begin position="452"/>
        <end position="470"/>
    </location>
</feature>
<protein>
    <recommendedName>
        <fullName evidence="5">Peptide zinc metalloprotease protein</fullName>
    </recommendedName>
</protein>
<feature type="compositionally biased region" description="Low complexity" evidence="1">
    <location>
        <begin position="893"/>
        <end position="917"/>
    </location>
</feature>
<evidence type="ECO:0000313" key="4">
    <source>
        <dbReference type="Proteomes" id="UP001596119"/>
    </source>
</evidence>
<gene>
    <name evidence="3" type="ORF">ACFQH9_21965</name>
</gene>
<organism evidence="3 4">
    <name type="scientific">Pseudonocardia lutea</name>
    <dbReference type="NCBI Taxonomy" id="2172015"/>
    <lineage>
        <taxon>Bacteria</taxon>
        <taxon>Bacillati</taxon>
        <taxon>Actinomycetota</taxon>
        <taxon>Actinomycetes</taxon>
        <taxon>Pseudonocardiales</taxon>
        <taxon>Pseudonocardiaceae</taxon>
        <taxon>Pseudonocardia</taxon>
    </lineage>
</organism>
<feature type="region of interest" description="Disordered" evidence="1">
    <location>
        <begin position="859"/>
        <end position="1037"/>
    </location>
</feature>
<feature type="transmembrane region" description="Helical" evidence="2">
    <location>
        <begin position="728"/>
        <end position="748"/>
    </location>
</feature>
<comment type="caution">
    <text evidence="3">The sequence shown here is derived from an EMBL/GenBank/DDBJ whole genome shotgun (WGS) entry which is preliminary data.</text>
</comment>
<accession>A0ABW1ICW9</accession>
<feature type="transmembrane region" description="Helical" evidence="2">
    <location>
        <begin position="587"/>
        <end position="604"/>
    </location>
</feature>
<feature type="transmembrane region" description="Helical" evidence="2">
    <location>
        <begin position="561"/>
        <end position="581"/>
    </location>
</feature>
<reference evidence="4" key="1">
    <citation type="journal article" date="2019" name="Int. J. Syst. Evol. Microbiol.">
        <title>The Global Catalogue of Microorganisms (GCM) 10K type strain sequencing project: providing services to taxonomists for standard genome sequencing and annotation.</title>
        <authorList>
            <consortium name="The Broad Institute Genomics Platform"/>
            <consortium name="The Broad Institute Genome Sequencing Center for Infectious Disease"/>
            <person name="Wu L."/>
            <person name="Ma J."/>
        </authorList>
    </citation>
    <scope>NUCLEOTIDE SEQUENCE [LARGE SCALE GENOMIC DNA]</scope>
    <source>
        <strain evidence="4">CGMCC 4.7397</strain>
    </source>
</reference>
<feature type="transmembrane region" description="Helical" evidence="2">
    <location>
        <begin position="186"/>
        <end position="205"/>
    </location>
</feature>
<feature type="transmembrane region" description="Helical" evidence="2">
    <location>
        <begin position="687"/>
        <end position="705"/>
    </location>
</feature>
<feature type="transmembrane region" description="Helical" evidence="2">
    <location>
        <begin position="611"/>
        <end position="641"/>
    </location>
</feature>
<feature type="transmembrane region" description="Helical" evidence="2">
    <location>
        <begin position="537"/>
        <end position="554"/>
    </location>
</feature>
<evidence type="ECO:0000256" key="1">
    <source>
        <dbReference type="SAM" id="MobiDB-lite"/>
    </source>
</evidence>
<keyword evidence="2" id="KW-1133">Transmembrane helix</keyword>
<name>A0ABW1ICW9_9PSEU</name>
<feature type="compositionally biased region" description="Basic and acidic residues" evidence="1">
    <location>
        <begin position="1021"/>
        <end position="1037"/>
    </location>
</feature>
<sequence>MSENGVLMPPAGESRCHHLAEGTELIGEYQASGYQEPKYLIRRADGQVMQLPALLYRLTESLDGTRDCQQLASDLNEQLGTDLIAEQVSFLVEERLRPVGLVAPDKTTQTGENSPAPVRSDPLLALRYRVGVVPASAVWRVAGVLNFFFRRPIWVTALVAFAALDLLVVLRGSLLEQVVAGVEQLIDQPVLTLAIIGLTIVSAAYHECGHAAACRYGGARPGTMGIGLYIVWPAFYTNVTDAYRLDRVGRLRTDLGGVYFNVVFMTGLALLYLDTGQPWLLLALIGLHTETAWQFLPSIRLDGYYILADLIGVPDLFAYIGPVLKGLLPSRPTDPRVRELKLWSRRIIVLWVVLVVPTLLLYLVAFLLVAPRVLPLAWQAVLEYLREIDATIRAGDVVTATLSVFQLFLLVLPWVGSILITGMIARRLGPWAVRRWGRGRVRPGTWTVVRRYAALAGVGVVAVALVARVAQVATTLPGSPTETRLSDSAFAALRLGLSQAPEVAAGALAARQQVSGYTGLTGAYARHASVLTGSRELAVVACTAIVACLLVLAVRWRVRPLAVALPVVAAAAMGPAVGALATVGPGVVGAAWLAVGVVVLAYAGRSRALRVLAGLLVVAAVVTDPLLAVPLAVGVIALAVQRRAWRGRAPWCALAAVLLLALAGLGVALAGKAAAEGGSPDGPEREVLLLVGALVVVGGLAVRRVRPAAAVAGSVVLLAAVPWSGAEGALPLVVVASVILGVLLIGTLGQGPVEARPHPLLRAALAVPAVLMTAVGALFLPVPAPAVPHEELARWITAPASPATSVVVPAGLWADLLRDGVPADRLSAAGSAPHVLPVWTVVAGDPGLQAERVAARFGTGSGSGSLTVLAPAPSPPDRGAATPVPPPKDTEIAAPAPLPVAAPSSAPEPSRQPAAPSRQAVAPTRPAGAAPSRQAVTPSRQAAYPSRASGERAGAAGTSTPRTAAPASPGSDAGARDVRTPASAAPTPAPSRTHEPTGATTNTPPPDRSHEEQQTGACASDTKESTRTDEAPRPSRR</sequence>
<evidence type="ECO:0000313" key="3">
    <source>
        <dbReference type="EMBL" id="MFC5950940.1"/>
    </source>
</evidence>